<keyword evidence="4" id="KW-1185">Reference proteome</keyword>
<name>A0A3P6UW03_DIBLA</name>
<sequence>MSHLSFSPSKRLAPSSFTATALQNQSIRFAWETPKQNLGGLKVVIKARNNTDLHEWATTASQGAQTGVLDNLKPLTLYNTGVSILNMAEHAETNCSQAEKVVTFPTAPKITIADFGGNWIWVKFEPMEGAVDFDVEFNAKATDGNGIPRDCSVKASNQEAGCYIEQLEPLTNYAITATACVDTNCSLESSAEHVTTLDKGPASDTTTSTIVSTENKPTLE</sequence>
<proteinExistence type="predicted"/>
<dbReference type="InterPro" id="IPR036116">
    <property type="entry name" value="FN3_sf"/>
</dbReference>
<evidence type="ECO:0000256" key="1">
    <source>
        <dbReference type="SAM" id="MobiDB-lite"/>
    </source>
</evidence>
<dbReference type="SUPFAM" id="SSF49265">
    <property type="entry name" value="Fibronectin type III"/>
    <property type="match status" value="1"/>
</dbReference>
<dbReference type="OrthoDB" id="6304783at2759"/>
<evidence type="ECO:0000259" key="2">
    <source>
        <dbReference type="PROSITE" id="PS50853"/>
    </source>
</evidence>
<reference evidence="3 4" key="1">
    <citation type="submission" date="2018-11" db="EMBL/GenBank/DDBJ databases">
        <authorList>
            <consortium name="Pathogen Informatics"/>
        </authorList>
    </citation>
    <scope>NUCLEOTIDE SEQUENCE [LARGE SCALE GENOMIC DNA]</scope>
</reference>
<dbReference type="InterPro" id="IPR003961">
    <property type="entry name" value="FN3_dom"/>
</dbReference>
<evidence type="ECO:0000313" key="4">
    <source>
        <dbReference type="Proteomes" id="UP000281553"/>
    </source>
</evidence>
<feature type="compositionally biased region" description="Polar residues" evidence="1">
    <location>
        <begin position="203"/>
        <end position="220"/>
    </location>
</feature>
<dbReference type="AlphaFoldDB" id="A0A3P6UW03"/>
<dbReference type="EMBL" id="UYRU01043391">
    <property type="protein sequence ID" value="VDK81721.1"/>
    <property type="molecule type" value="Genomic_DNA"/>
</dbReference>
<feature type="region of interest" description="Disordered" evidence="1">
    <location>
        <begin position="194"/>
        <end position="220"/>
    </location>
</feature>
<gene>
    <name evidence="3" type="ORF">DILT_LOCUS3266</name>
</gene>
<dbReference type="Proteomes" id="UP000281553">
    <property type="component" value="Unassembled WGS sequence"/>
</dbReference>
<organism evidence="3 4">
    <name type="scientific">Dibothriocephalus latus</name>
    <name type="common">Fish tapeworm</name>
    <name type="synonym">Diphyllobothrium latum</name>
    <dbReference type="NCBI Taxonomy" id="60516"/>
    <lineage>
        <taxon>Eukaryota</taxon>
        <taxon>Metazoa</taxon>
        <taxon>Spiralia</taxon>
        <taxon>Lophotrochozoa</taxon>
        <taxon>Platyhelminthes</taxon>
        <taxon>Cestoda</taxon>
        <taxon>Eucestoda</taxon>
        <taxon>Diphyllobothriidea</taxon>
        <taxon>Diphyllobothriidae</taxon>
        <taxon>Dibothriocephalus</taxon>
    </lineage>
</organism>
<protein>
    <recommendedName>
        <fullName evidence="2">Fibronectin type-III domain-containing protein</fullName>
    </recommendedName>
</protein>
<accession>A0A3P6UW03</accession>
<dbReference type="InterPro" id="IPR013783">
    <property type="entry name" value="Ig-like_fold"/>
</dbReference>
<dbReference type="PROSITE" id="PS50853">
    <property type="entry name" value="FN3"/>
    <property type="match status" value="1"/>
</dbReference>
<evidence type="ECO:0000313" key="3">
    <source>
        <dbReference type="EMBL" id="VDK81721.1"/>
    </source>
</evidence>
<dbReference type="Gene3D" id="2.60.40.10">
    <property type="entry name" value="Immunoglobulins"/>
    <property type="match status" value="1"/>
</dbReference>
<feature type="domain" description="Fibronectin type-III" evidence="2">
    <location>
        <begin position="13"/>
        <end position="109"/>
    </location>
</feature>